<keyword evidence="6" id="KW-0814">Transposable element</keyword>
<evidence type="ECO:0000256" key="6">
    <source>
        <dbReference type="RuleBase" id="RU365089"/>
    </source>
</evidence>
<keyword evidence="4 6" id="KW-0238">DNA-binding</keyword>
<evidence type="ECO:0000256" key="3">
    <source>
        <dbReference type="ARBA" id="ARBA00022578"/>
    </source>
</evidence>
<sequence length="188" mass="21822">MEENKLGLPKDFFKQFKSKEQFQEFFQEMFKQGVNEMLQGELDEHLGYEKHSPEGHGSGNSRNGFSSKKVKSETLGDVVLSIPRDRNASFEPKLIPKHQRMSEQIEQSIIGMYSRGMSTRDIEDQIREMYGVEISESTVSTVTSRVVEKIKEWQSRPLEPVYFTCWMDGIQFKVRHNGKVVSKCIYLV</sequence>
<accession>A0A0D0GM25</accession>
<evidence type="ECO:0000256" key="4">
    <source>
        <dbReference type="ARBA" id="ARBA00023125"/>
    </source>
</evidence>
<dbReference type="Proteomes" id="UP000032049">
    <property type="component" value="Unassembled WGS sequence"/>
</dbReference>
<dbReference type="PANTHER" id="PTHR33217">
    <property type="entry name" value="TRANSPOSASE FOR INSERTION SEQUENCE ELEMENT IS1081"/>
    <property type="match status" value="1"/>
</dbReference>
<dbReference type="GO" id="GO:0003677">
    <property type="term" value="F:DNA binding"/>
    <property type="evidence" value="ECO:0007669"/>
    <property type="project" value="UniProtKB-UniRule"/>
</dbReference>
<keyword evidence="3 6" id="KW-0815">Transposition</keyword>
<feature type="region of interest" description="Disordered" evidence="7">
    <location>
        <begin position="48"/>
        <end position="68"/>
    </location>
</feature>
<organism evidence="8 9">
    <name type="scientific">Pedobacter lusitanus</name>
    <dbReference type="NCBI Taxonomy" id="1503925"/>
    <lineage>
        <taxon>Bacteria</taxon>
        <taxon>Pseudomonadati</taxon>
        <taxon>Bacteroidota</taxon>
        <taxon>Sphingobacteriia</taxon>
        <taxon>Sphingobacteriales</taxon>
        <taxon>Sphingobacteriaceae</taxon>
        <taxon>Pedobacter</taxon>
    </lineage>
</organism>
<name>A0A0D0GM25_9SPHI</name>
<comment type="function">
    <text evidence="1 6">Required for the transposition of the insertion element.</text>
</comment>
<evidence type="ECO:0000256" key="5">
    <source>
        <dbReference type="ARBA" id="ARBA00023172"/>
    </source>
</evidence>
<keyword evidence="9" id="KW-1185">Reference proteome</keyword>
<gene>
    <name evidence="8" type="ORF">TH53_20585</name>
</gene>
<dbReference type="EMBL" id="JXRA01000099">
    <property type="protein sequence ID" value="KIO75471.1"/>
    <property type="molecule type" value="Genomic_DNA"/>
</dbReference>
<evidence type="ECO:0000313" key="9">
    <source>
        <dbReference type="Proteomes" id="UP000032049"/>
    </source>
</evidence>
<dbReference type="RefSeq" id="WP_041884985.1">
    <property type="nucleotide sequence ID" value="NZ_JXRA01000099.1"/>
</dbReference>
<dbReference type="InterPro" id="IPR001207">
    <property type="entry name" value="Transposase_mutator"/>
</dbReference>
<evidence type="ECO:0000313" key="8">
    <source>
        <dbReference type="EMBL" id="KIO75471.1"/>
    </source>
</evidence>
<evidence type="ECO:0000256" key="1">
    <source>
        <dbReference type="ARBA" id="ARBA00002190"/>
    </source>
</evidence>
<protein>
    <recommendedName>
        <fullName evidence="6">Mutator family transposase</fullName>
    </recommendedName>
</protein>
<dbReference type="PANTHER" id="PTHR33217:SF8">
    <property type="entry name" value="MUTATOR FAMILY TRANSPOSASE"/>
    <property type="match status" value="1"/>
</dbReference>
<proteinExistence type="inferred from homology"/>
<dbReference type="GO" id="GO:0006313">
    <property type="term" value="P:DNA transposition"/>
    <property type="evidence" value="ECO:0007669"/>
    <property type="project" value="UniProtKB-UniRule"/>
</dbReference>
<keyword evidence="5 6" id="KW-0233">DNA recombination</keyword>
<reference evidence="8 9" key="1">
    <citation type="submission" date="2015-01" db="EMBL/GenBank/DDBJ databases">
        <title>Draft genome sequence of Pedobacter sp. NL19 isolated from sludge of an effluent treatment pond in an abandoned uranium mine.</title>
        <authorList>
            <person name="Santos T."/>
            <person name="Caetano T."/>
            <person name="Covas C."/>
            <person name="Cruz A."/>
            <person name="Mendo S."/>
        </authorList>
    </citation>
    <scope>NUCLEOTIDE SEQUENCE [LARGE SCALE GENOMIC DNA]</scope>
    <source>
        <strain evidence="8 9">NL19</strain>
    </source>
</reference>
<evidence type="ECO:0000256" key="2">
    <source>
        <dbReference type="ARBA" id="ARBA00010961"/>
    </source>
</evidence>
<dbReference type="Pfam" id="PF00872">
    <property type="entry name" value="Transposase_mut"/>
    <property type="match status" value="1"/>
</dbReference>
<feature type="non-terminal residue" evidence="8">
    <location>
        <position position="188"/>
    </location>
</feature>
<dbReference type="AlphaFoldDB" id="A0A0D0GM25"/>
<evidence type="ECO:0000256" key="7">
    <source>
        <dbReference type="SAM" id="MobiDB-lite"/>
    </source>
</evidence>
<comment type="similarity">
    <text evidence="2 6">Belongs to the transposase mutator family.</text>
</comment>
<dbReference type="GO" id="GO:0004803">
    <property type="term" value="F:transposase activity"/>
    <property type="evidence" value="ECO:0007669"/>
    <property type="project" value="UniProtKB-UniRule"/>
</dbReference>
<comment type="caution">
    <text evidence="8">The sequence shown here is derived from an EMBL/GenBank/DDBJ whole genome shotgun (WGS) entry which is preliminary data.</text>
</comment>